<evidence type="ECO:0000256" key="1">
    <source>
        <dbReference type="SAM" id="MobiDB-lite"/>
    </source>
</evidence>
<feature type="domain" description="PKD/Chitinase" evidence="3">
    <location>
        <begin position="380"/>
        <end position="472"/>
    </location>
</feature>
<organism evidence="4">
    <name type="scientific">uncultured marine group II/III euryarchaeote AD1000_04_H03</name>
    <dbReference type="NCBI Taxonomy" id="1457707"/>
    <lineage>
        <taxon>Archaea</taxon>
        <taxon>Methanobacteriati</taxon>
        <taxon>Methanobacteriota</taxon>
        <taxon>environmental samples</taxon>
    </lineage>
</organism>
<feature type="region of interest" description="Disordered" evidence="1">
    <location>
        <begin position="618"/>
        <end position="646"/>
    </location>
</feature>
<feature type="domain" description="PKD/Chitinase" evidence="3">
    <location>
        <begin position="289"/>
        <end position="376"/>
    </location>
</feature>
<evidence type="ECO:0000313" key="4">
    <source>
        <dbReference type="EMBL" id="AIE90656.1"/>
    </source>
</evidence>
<evidence type="ECO:0000259" key="3">
    <source>
        <dbReference type="SMART" id="SM00089"/>
    </source>
</evidence>
<feature type="region of interest" description="Disordered" evidence="1">
    <location>
        <begin position="707"/>
        <end position="758"/>
    </location>
</feature>
<evidence type="ECO:0000256" key="2">
    <source>
        <dbReference type="SAM" id="Phobius"/>
    </source>
</evidence>
<sequence length="794" mass="84463">MRRASATLLIAVLLLSSAPVAQADSKGVISCTNADQSMMPASWDAADQSCVRVDLGELEPGEIISFDLTTNSNIDILMFSVNSISVYQNEQVYRSDSIWERNSVFEDFNGTGSWHWTVPDDRETTRWYLVLDNLAHPQDGGGGAQGGSMASISLDSATVTPGPFTLADTIVRLDPGEHSVLHGPFVVDAGTQVRMEANTMEGAPDVFLMTSSQVALYEQGGTAASRVEGTDMLLIMQERDMVWLATETYEGEDLYLVVDNRAGPAGGGAGTEDIAVTVTLSLTPVLEPVISGGVSLEMINVGDIVTLDATQTPNNSGQIPESGFHWDTNGDGVDDTAGSSVNVSWSGPTNVTIRLTVVATDGRSASAYQSIEIADISAPEVSIGASSVLERSFGDDVVLSAVVSDNWGIATIEWLVDDVLMRSNAGTDEGATVFSHLFNSSYTAGPHTITLRVTDNSGLASEDSAAISLYDSTPPVIGTHQEELELQVGQTFRFEANVSDAESNNLLFSWDFQGDVDSNSDGDPRNDGDGFGDSVLWSFETSGPVTVVCQIENDAGLVSEFEVLVNVFSGTEGDELDLMQLGLMAAGALVVTILLVMLVWRFMSNRRLAAMIAEEDEDEPVAAPPSAEEQKAMWGGGEPTMQTESPSQQVFGDFSSGMSGSSQGIATAMGESDDADIDPDIAELLKFSSEAAPSGSGDVSNLLSEFEGEDDAVDKDEIEFSHDSPTEEAASNWTPGDSETEVFRPEREEPEQDRTVRQNCSSCDKKFEVELPSGVDAARTACPHCGSIESVSLG</sequence>
<dbReference type="InterPro" id="IPR035986">
    <property type="entry name" value="PKD_dom_sf"/>
</dbReference>
<dbReference type="Gene3D" id="2.60.40.10">
    <property type="entry name" value="Immunoglobulins"/>
    <property type="match status" value="3"/>
</dbReference>
<feature type="compositionally biased region" description="Basic and acidic residues" evidence="1">
    <location>
        <begin position="741"/>
        <end position="756"/>
    </location>
</feature>
<feature type="transmembrane region" description="Helical" evidence="2">
    <location>
        <begin position="578"/>
        <end position="600"/>
    </location>
</feature>
<dbReference type="InterPro" id="IPR013783">
    <property type="entry name" value="Ig-like_fold"/>
</dbReference>
<accession>A0A075FMD5</accession>
<feature type="domain" description="PKD/Chitinase" evidence="3">
    <location>
        <begin position="477"/>
        <end position="570"/>
    </location>
</feature>
<keyword evidence="2" id="KW-0472">Membrane</keyword>
<feature type="compositionally biased region" description="Acidic residues" evidence="1">
    <location>
        <begin position="707"/>
        <end position="717"/>
    </location>
</feature>
<keyword evidence="2" id="KW-0812">Transmembrane</keyword>
<keyword evidence="2" id="KW-1133">Transmembrane helix</keyword>
<name>A0A075FMD5_9EURY</name>
<reference evidence="4" key="1">
    <citation type="journal article" date="2014" name="Genome Biol. Evol.">
        <title>Pangenome evidence for extensive interdomain horizontal transfer affecting lineage core and shell genes in uncultured planktonic thaumarchaeota and euryarchaeota.</title>
        <authorList>
            <person name="Deschamps P."/>
            <person name="Zivanovic Y."/>
            <person name="Moreira D."/>
            <person name="Rodriguez-Valera F."/>
            <person name="Lopez-Garcia P."/>
        </authorList>
    </citation>
    <scope>NUCLEOTIDE SEQUENCE</scope>
</reference>
<dbReference type="SMART" id="SM00089">
    <property type="entry name" value="PKD"/>
    <property type="match status" value="3"/>
</dbReference>
<dbReference type="AlphaFoldDB" id="A0A075FMD5"/>
<dbReference type="SUPFAM" id="SSF49299">
    <property type="entry name" value="PKD domain"/>
    <property type="match status" value="1"/>
</dbReference>
<protein>
    <recommendedName>
        <fullName evidence="3">PKD/Chitinase domain-containing protein</fullName>
    </recommendedName>
</protein>
<proteinExistence type="predicted"/>
<dbReference type="InterPro" id="IPR022409">
    <property type="entry name" value="PKD/Chitinase_dom"/>
</dbReference>
<dbReference type="EMBL" id="KF900315">
    <property type="protein sequence ID" value="AIE90656.1"/>
    <property type="molecule type" value="Genomic_DNA"/>
</dbReference>